<protein>
    <recommendedName>
        <fullName evidence="3">Caspase domain-containing protein</fullName>
    </recommendedName>
</protein>
<sequence>MGEGDVDALNLAVVESRWWKTGNCTVKGMFDILAEIQTGSPVNYHYEMFNNTASLREIMGRLAADRKITNVYIASHGDKTGISGAAGNDDNFIPRNALGKLLKEATASRTGGLKGIYFGCCLVGNAKTARALLTPPDGNDMGVRWVAGYVEEVGWVASSAIDIFFWNRYYEVSRKHEERRRKALKKGIAIRLHEAKKVQQVARFMRRFMPGAFRNLGLRVYIRDRAANVVEIGPP</sequence>
<reference evidence="1 2" key="1">
    <citation type="submission" date="2019-07" db="EMBL/GenBank/DDBJ databases">
        <title>Genome sequencing of the stress-tolerant strain Azospirillum brasilense Az19.</title>
        <authorList>
            <person name="Maroniche G.A."/>
            <person name="Garcia J.E."/>
            <person name="Pagnussat L."/>
            <person name="Amenta M."/>
            <person name="Creus C.M."/>
        </authorList>
    </citation>
    <scope>NUCLEOTIDE SEQUENCE [LARGE SCALE GENOMIC DNA]</scope>
    <source>
        <strain evidence="1 2">Az19</strain>
    </source>
</reference>
<comment type="caution">
    <text evidence="1">The sequence shown here is derived from an EMBL/GenBank/DDBJ whole genome shotgun (WGS) entry which is preliminary data.</text>
</comment>
<evidence type="ECO:0000313" key="1">
    <source>
        <dbReference type="EMBL" id="KAA1054425.1"/>
    </source>
</evidence>
<accession>A0A5B0KR79</accession>
<dbReference type="Proteomes" id="UP000325333">
    <property type="component" value="Unassembled WGS sequence"/>
</dbReference>
<dbReference type="AlphaFoldDB" id="A0A5B0KR79"/>
<evidence type="ECO:0008006" key="3">
    <source>
        <dbReference type="Google" id="ProtNLM"/>
    </source>
</evidence>
<name>A0A5B0KR79_9PROT</name>
<organism evidence="1 2">
    <name type="scientific">Azospirillum argentinense</name>
    <dbReference type="NCBI Taxonomy" id="2970906"/>
    <lineage>
        <taxon>Bacteria</taxon>
        <taxon>Pseudomonadati</taxon>
        <taxon>Pseudomonadota</taxon>
        <taxon>Alphaproteobacteria</taxon>
        <taxon>Rhodospirillales</taxon>
        <taxon>Azospirillaceae</taxon>
        <taxon>Azospirillum</taxon>
    </lineage>
</organism>
<dbReference type="EMBL" id="VEWN01000010">
    <property type="protein sequence ID" value="KAA1054425.1"/>
    <property type="molecule type" value="Genomic_DNA"/>
</dbReference>
<evidence type="ECO:0000313" key="2">
    <source>
        <dbReference type="Proteomes" id="UP000325333"/>
    </source>
</evidence>
<proteinExistence type="predicted"/>
<gene>
    <name evidence="1" type="ORF">FH063_006681</name>
</gene>